<feature type="non-terminal residue" evidence="2">
    <location>
        <position position="1"/>
    </location>
</feature>
<dbReference type="AlphaFoldDB" id="A0A9J6AY03"/>
<gene>
    <name evidence="2" type="ORF">H5410_000990</name>
</gene>
<proteinExistence type="predicted"/>
<feature type="region of interest" description="Disordered" evidence="1">
    <location>
        <begin position="61"/>
        <end position="86"/>
    </location>
</feature>
<keyword evidence="3" id="KW-1185">Reference proteome</keyword>
<dbReference type="Proteomes" id="UP000824120">
    <property type="component" value="Chromosome 1"/>
</dbReference>
<evidence type="ECO:0000313" key="2">
    <source>
        <dbReference type="EMBL" id="KAG5629273.1"/>
    </source>
</evidence>
<accession>A0A9J6AY03</accession>
<name>A0A9J6AY03_SOLCO</name>
<organism evidence="2 3">
    <name type="scientific">Solanum commersonii</name>
    <name type="common">Commerson's wild potato</name>
    <name type="synonym">Commerson's nightshade</name>
    <dbReference type="NCBI Taxonomy" id="4109"/>
    <lineage>
        <taxon>Eukaryota</taxon>
        <taxon>Viridiplantae</taxon>
        <taxon>Streptophyta</taxon>
        <taxon>Embryophyta</taxon>
        <taxon>Tracheophyta</taxon>
        <taxon>Spermatophyta</taxon>
        <taxon>Magnoliopsida</taxon>
        <taxon>eudicotyledons</taxon>
        <taxon>Gunneridae</taxon>
        <taxon>Pentapetalae</taxon>
        <taxon>asterids</taxon>
        <taxon>lamiids</taxon>
        <taxon>Solanales</taxon>
        <taxon>Solanaceae</taxon>
        <taxon>Solanoideae</taxon>
        <taxon>Solaneae</taxon>
        <taxon>Solanum</taxon>
    </lineage>
</organism>
<dbReference type="EMBL" id="JACXVP010000001">
    <property type="protein sequence ID" value="KAG5629273.1"/>
    <property type="molecule type" value="Genomic_DNA"/>
</dbReference>
<evidence type="ECO:0000256" key="1">
    <source>
        <dbReference type="SAM" id="MobiDB-lite"/>
    </source>
</evidence>
<sequence length="86" mass="9984">MAESGTPRRVTRGSIVAMENERRTKKINKHIPLNLLEEIEHAKLVKRKKCSEVKTNLEKRRKVNSIDSSGCKKRAIEQDQEENEIE</sequence>
<reference evidence="2 3" key="1">
    <citation type="submission" date="2020-09" db="EMBL/GenBank/DDBJ databases">
        <title>De no assembly of potato wild relative species, Solanum commersonii.</title>
        <authorList>
            <person name="Cho K."/>
        </authorList>
    </citation>
    <scope>NUCLEOTIDE SEQUENCE [LARGE SCALE GENOMIC DNA]</scope>
    <source>
        <strain evidence="2">LZ3.2</strain>
        <tissue evidence="2">Leaf</tissue>
    </source>
</reference>
<evidence type="ECO:0000313" key="3">
    <source>
        <dbReference type="Proteomes" id="UP000824120"/>
    </source>
</evidence>
<comment type="caution">
    <text evidence="2">The sequence shown here is derived from an EMBL/GenBank/DDBJ whole genome shotgun (WGS) entry which is preliminary data.</text>
</comment>
<protein>
    <submittedName>
        <fullName evidence="2">Uncharacterized protein</fullName>
    </submittedName>
</protein>